<evidence type="ECO:0000313" key="3">
    <source>
        <dbReference type="Proteomes" id="UP000317315"/>
    </source>
</evidence>
<feature type="transmembrane region" description="Helical" evidence="1">
    <location>
        <begin position="105"/>
        <end position="123"/>
    </location>
</feature>
<keyword evidence="1" id="KW-0472">Membrane</keyword>
<dbReference type="EMBL" id="FXTM01000006">
    <property type="protein sequence ID" value="SMO48400.1"/>
    <property type="molecule type" value="Genomic_DNA"/>
</dbReference>
<keyword evidence="1" id="KW-1133">Transmembrane helix</keyword>
<protein>
    <submittedName>
        <fullName evidence="2">Uncharacterized protein</fullName>
    </submittedName>
</protein>
<dbReference type="AlphaFoldDB" id="A0A521BPB2"/>
<sequence length="137" mass="16060">MVKYFQGAAFYLFFYLILGLINSLIMYAGVKLLHITPTIILGFLIFLTIFVLFFGFKKSIEVIFGIRSEDKRIILAWIIQFITFIVLSSFIEIQISKFISKVKLFQILSVFINFTIFFITYWLSVKVIVMREKLEVG</sequence>
<feature type="transmembrane region" description="Helical" evidence="1">
    <location>
        <begin position="9"/>
        <end position="29"/>
    </location>
</feature>
<reference evidence="2 3" key="1">
    <citation type="submission" date="2017-05" db="EMBL/GenBank/DDBJ databases">
        <authorList>
            <person name="Varghese N."/>
            <person name="Submissions S."/>
        </authorList>
    </citation>
    <scope>NUCLEOTIDE SEQUENCE [LARGE SCALE GENOMIC DNA]</scope>
    <source>
        <strain evidence="2 3">DSM 16304</strain>
    </source>
</reference>
<evidence type="ECO:0000313" key="2">
    <source>
        <dbReference type="EMBL" id="SMO48400.1"/>
    </source>
</evidence>
<proteinExistence type="predicted"/>
<evidence type="ECO:0000256" key="1">
    <source>
        <dbReference type="SAM" id="Phobius"/>
    </source>
</evidence>
<organism evidence="2 3">
    <name type="scientific">Balnearium lithotrophicum</name>
    <dbReference type="NCBI Taxonomy" id="223788"/>
    <lineage>
        <taxon>Bacteria</taxon>
        <taxon>Pseudomonadati</taxon>
        <taxon>Aquificota</taxon>
        <taxon>Aquificia</taxon>
        <taxon>Desulfurobacteriales</taxon>
        <taxon>Desulfurobacteriaceae</taxon>
        <taxon>Balnearium</taxon>
    </lineage>
</organism>
<gene>
    <name evidence="2" type="ORF">SAMN06269117_10640</name>
</gene>
<keyword evidence="1" id="KW-0812">Transmembrane</keyword>
<dbReference type="RefSeq" id="WP_142934639.1">
    <property type="nucleotide sequence ID" value="NZ_FXTM01000006.1"/>
</dbReference>
<keyword evidence="3" id="KW-1185">Reference proteome</keyword>
<dbReference type="Proteomes" id="UP000317315">
    <property type="component" value="Unassembled WGS sequence"/>
</dbReference>
<accession>A0A521BPB2</accession>
<dbReference type="OrthoDB" id="15598at2"/>
<feature type="transmembrane region" description="Helical" evidence="1">
    <location>
        <begin position="35"/>
        <end position="54"/>
    </location>
</feature>
<feature type="transmembrane region" description="Helical" evidence="1">
    <location>
        <begin position="74"/>
        <end position="93"/>
    </location>
</feature>
<name>A0A521BPB2_9BACT</name>